<name>A0A852SSH9_9MICO</name>
<protein>
    <submittedName>
        <fullName evidence="4">Pimeloyl-ACP methyl ester carboxylesterase</fullName>
    </submittedName>
</protein>
<feature type="domain" description="Peptidase S33 tripeptidyl aminopeptidase-like C-terminal" evidence="3">
    <location>
        <begin position="173"/>
        <end position="244"/>
    </location>
</feature>
<dbReference type="PANTHER" id="PTHR43798:SF33">
    <property type="entry name" value="HYDROLASE, PUTATIVE (AFU_ORTHOLOGUE AFUA_2G14860)-RELATED"/>
    <property type="match status" value="1"/>
</dbReference>
<sequence length="267" mass="28110">MAGTTAPRSGPSAGTPGEPSAVVILHGIGVSHRYSDRLQEELSDSRLTLSFDLPGFAGTPRPPRPFSVADHSEVVAAALDARGLSGCTVVGHSMGVQFALELALRRPDLVGALVLIGPVTDPARPTAWQQALDLAADTFCEPLGTNAIVVTDYLRTGVRWFFTELGPMLTYPTTEAVAAVQAPVLVVRGSRDPIARAPWCRELAAVAADGRLLEVRGHGHVVQRSAARTVAASIEQFAAEYEHPHGQAPVHGPAQAHRPERAAGVHG</sequence>
<proteinExistence type="predicted"/>
<reference evidence="4 5" key="1">
    <citation type="submission" date="2020-07" db="EMBL/GenBank/DDBJ databases">
        <title>Sequencing the genomes of 1000 actinobacteria strains.</title>
        <authorList>
            <person name="Klenk H.-P."/>
        </authorList>
    </citation>
    <scope>NUCLEOTIDE SEQUENCE [LARGE SCALE GENOMIC DNA]</scope>
    <source>
        <strain evidence="4 5">DSM 26474</strain>
    </source>
</reference>
<dbReference type="Proteomes" id="UP000549913">
    <property type="component" value="Unassembled WGS sequence"/>
</dbReference>
<dbReference type="GO" id="GO:0016020">
    <property type="term" value="C:membrane"/>
    <property type="evidence" value="ECO:0007669"/>
    <property type="project" value="TreeGrafter"/>
</dbReference>
<dbReference type="AlphaFoldDB" id="A0A852SSH9"/>
<feature type="region of interest" description="Disordered" evidence="1">
    <location>
        <begin position="244"/>
        <end position="267"/>
    </location>
</feature>
<dbReference type="EMBL" id="JACCBM010000001">
    <property type="protein sequence ID" value="NYD71732.1"/>
    <property type="molecule type" value="Genomic_DNA"/>
</dbReference>
<dbReference type="GO" id="GO:0003824">
    <property type="term" value="F:catalytic activity"/>
    <property type="evidence" value="ECO:0007669"/>
    <property type="project" value="UniProtKB-ARBA"/>
</dbReference>
<evidence type="ECO:0000313" key="4">
    <source>
        <dbReference type="EMBL" id="NYD71732.1"/>
    </source>
</evidence>
<dbReference type="PANTHER" id="PTHR43798">
    <property type="entry name" value="MONOACYLGLYCEROL LIPASE"/>
    <property type="match status" value="1"/>
</dbReference>
<keyword evidence="5" id="KW-1185">Reference proteome</keyword>
<dbReference type="RefSeq" id="WP_179548617.1">
    <property type="nucleotide sequence ID" value="NZ_BSEW01000002.1"/>
</dbReference>
<dbReference type="InterPro" id="IPR050266">
    <property type="entry name" value="AB_hydrolase_sf"/>
</dbReference>
<evidence type="ECO:0000259" key="2">
    <source>
        <dbReference type="Pfam" id="PF00561"/>
    </source>
</evidence>
<dbReference type="PRINTS" id="PR00111">
    <property type="entry name" value="ABHYDROLASE"/>
</dbReference>
<dbReference type="InterPro" id="IPR000073">
    <property type="entry name" value="AB_hydrolase_1"/>
</dbReference>
<organism evidence="4 5">
    <name type="scientific">Herbiconiux flava</name>
    <dbReference type="NCBI Taxonomy" id="881268"/>
    <lineage>
        <taxon>Bacteria</taxon>
        <taxon>Bacillati</taxon>
        <taxon>Actinomycetota</taxon>
        <taxon>Actinomycetes</taxon>
        <taxon>Micrococcales</taxon>
        <taxon>Microbacteriaceae</taxon>
        <taxon>Herbiconiux</taxon>
    </lineage>
</organism>
<accession>A0A852SSH9</accession>
<gene>
    <name evidence="4" type="ORF">BJ984_002890</name>
</gene>
<dbReference type="InterPro" id="IPR029058">
    <property type="entry name" value="AB_hydrolase_fold"/>
</dbReference>
<feature type="compositionally biased region" description="Basic and acidic residues" evidence="1">
    <location>
        <begin position="257"/>
        <end position="267"/>
    </location>
</feature>
<evidence type="ECO:0000256" key="1">
    <source>
        <dbReference type="SAM" id="MobiDB-lite"/>
    </source>
</evidence>
<evidence type="ECO:0000313" key="5">
    <source>
        <dbReference type="Proteomes" id="UP000549913"/>
    </source>
</evidence>
<dbReference type="SUPFAM" id="SSF53474">
    <property type="entry name" value="alpha/beta-Hydrolases"/>
    <property type="match status" value="1"/>
</dbReference>
<feature type="domain" description="AB hydrolase-1" evidence="2">
    <location>
        <begin position="21"/>
        <end position="133"/>
    </location>
</feature>
<dbReference type="InterPro" id="IPR013595">
    <property type="entry name" value="Pept_S33_TAP-like_C"/>
</dbReference>
<dbReference type="Pfam" id="PF00561">
    <property type="entry name" value="Abhydrolase_1"/>
    <property type="match status" value="1"/>
</dbReference>
<dbReference type="Pfam" id="PF08386">
    <property type="entry name" value="Abhydrolase_4"/>
    <property type="match status" value="1"/>
</dbReference>
<dbReference type="Gene3D" id="3.40.50.1820">
    <property type="entry name" value="alpha/beta hydrolase"/>
    <property type="match status" value="1"/>
</dbReference>
<comment type="caution">
    <text evidence="4">The sequence shown here is derived from an EMBL/GenBank/DDBJ whole genome shotgun (WGS) entry which is preliminary data.</text>
</comment>
<evidence type="ECO:0000259" key="3">
    <source>
        <dbReference type="Pfam" id="PF08386"/>
    </source>
</evidence>